<organism evidence="1 2">
    <name type="scientific">Senegalimassilia anaerobia</name>
    <dbReference type="NCBI Taxonomy" id="1473216"/>
    <lineage>
        <taxon>Bacteria</taxon>
        <taxon>Bacillati</taxon>
        <taxon>Actinomycetota</taxon>
        <taxon>Coriobacteriia</taxon>
        <taxon>Coriobacteriales</taxon>
        <taxon>Coriobacteriaceae</taxon>
        <taxon>Senegalimassilia</taxon>
    </lineage>
</organism>
<evidence type="ECO:0000313" key="2">
    <source>
        <dbReference type="Proteomes" id="UP000253792"/>
    </source>
</evidence>
<feature type="non-terminal residue" evidence="1">
    <location>
        <position position="1"/>
    </location>
</feature>
<dbReference type="Proteomes" id="UP000253792">
    <property type="component" value="Unassembled WGS sequence"/>
</dbReference>
<dbReference type="EMBL" id="PPTP01000018">
    <property type="protein sequence ID" value="RDB54273.1"/>
    <property type="molecule type" value="Genomic_DNA"/>
</dbReference>
<proteinExistence type="predicted"/>
<reference evidence="1 2" key="1">
    <citation type="journal article" date="2018" name="Elife">
        <title>Discovery and characterization of a prevalent human gut bacterial enzyme sufficient for the inactivation of a family of plant toxins.</title>
        <authorList>
            <person name="Koppel N."/>
            <person name="Bisanz J.E."/>
            <person name="Pandelia M.E."/>
            <person name="Turnbaugh P.J."/>
            <person name="Balskus E.P."/>
        </authorList>
    </citation>
    <scope>NUCLEOTIDE SEQUENCE [LARGE SCALE GENOMIC DNA]</scope>
    <source>
        <strain evidence="2">anaerobia AP69FAA</strain>
    </source>
</reference>
<protein>
    <recommendedName>
        <fullName evidence="3">Zinc ribbon domain-containing protein</fullName>
    </recommendedName>
</protein>
<evidence type="ECO:0000313" key="1">
    <source>
        <dbReference type="EMBL" id="RDB54273.1"/>
    </source>
</evidence>
<gene>
    <name evidence="1" type="ORF">C1880_09640</name>
</gene>
<evidence type="ECO:0008006" key="3">
    <source>
        <dbReference type="Google" id="ProtNLM"/>
    </source>
</evidence>
<accession>A0A369L1V9</accession>
<name>A0A369L1V9_9ACTN</name>
<comment type="caution">
    <text evidence="1">The sequence shown here is derived from an EMBL/GenBank/DDBJ whole genome shotgun (WGS) entry which is preliminary data.</text>
</comment>
<dbReference type="AlphaFoldDB" id="A0A369L1V9"/>
<dbReference type="RefSeq" id="WP_181859517.1">
    <property type="nucleotide sequence ID" value="NZ_PPTP01000018.1"/>
</dbReference>
<sequence length="76" mass="8338">AHLEEAERIARSGKLPDRESALLSPSIAFICLHAGGLVSECGNCGCLVDEHWDFCARCGAHFMDRRYVAEFGDLDV</sequence>
<keyword evidence="2" id="KW-1185">Reference proteome</keyword>